<evidence type="ECO:0000256" key="1">
    <source>
        <dbReference type="SAM" id="MobiDB-lite"/>
    </source>
</evidence>
<dbReference type="Proteomes" id="UP000072520">
    <property type="component" value="Unassembled WGS sequence"/>
</dbReference>
<dbReference type="RefSeq" id="WP_058708023.1">
    <property type="nucleotide sequence ID" value="NZ_LDSI01000002.1"/>
</dbReference>
<gene>
    <name evidence="2" type="ORF">RSA13_00660</name>
</gene>
<organism evidence="2 3">
    <name type="scientific">Pantoea stewartii</name>
    <dbReference type="NCBI Taxonomy" id="66269"/>
    <lineage>
        <taxon>Bacteria</taxon>
        <taxon>Pseudomonadati</taxon>
        <taxon>Pseudomonadota</taxon>
        <taxon>Gammaproteobacteria</taxon>
        <taxon>Enterobacterales</taxon>
        <taxon>Erwiniaceae</taxon>
        <taxon>Pantoea</taxon>
    </lineage>
</organism>
<sequence>MLVKPADGRLVRCPVRGTVLPESGEDVPENIFWTRRLRDGDVVRVKDSQKPVTAAPAAAPASDSSKNAGEQ</sequence>
<dbReference type="InterPro" id="IPR024400">
    <property type="entry name" value="DUF2635"/>
</dbReference>
<dbReference type="EMBL" id="LDSI01000002">
    <property type="protein sequence ID" value="KTT00968.1"/>
    <property type="molecule type" value="Genomic_DNA"/>
</dbReference>
<evidence type="ECO:0008006" key="4">
    <source>
        <dbReference type="Google" id="ProtNLM"/>
    </source>
</evidence>
<comment type="caution">
    <text evidence="2">The sequence shown here is derived from an EMBL/GenBank/DDBJ whole genome shotgun (WGS) entry which is preliminary data.</text>
</comment>
<dbReference type="AlphaFoldDB" id="A0AB34VMZ2"/>
<proteinExistence type="predicted"/>
<evidence type="ECO:0000313" key="3">
    <source>
        <dbReference type="Proteomes" id="UP000072520"/>
    </source>
</evidence>
<protein>
    <recommendedName>
        <fullName evidence="4">DUF2635 domain-containing protein</fullName>
    </recommendedName>
</protein>
<accession>A0AB34VMZ2</accession>
<evidence type="ECO:0000313" key="2">
    <source>
        <dbReference type="EMBL" id="KTT00968.1"/>
    </source>
</evidence>
<name>A0AB34VMZ2_9GAMM</name>
<dbReference type="Pfam" id="PF10948">
    <property type="entry name" value="DUF2635"/>
    <property type="match status" value="1"/>
</dbReference>
<feature type="region of interest" description="Disordered" evidence="1">
    <location>
        <begin position="45"/>
        <end position="71"/>
    </location>
</feature>
<feature type="compositionally biased region" description="Polar residues" evidence="1">
    <location>
        <begin position="62"/>
        <end position="71"/>
    </location>
</feature>
<reference evidence="2 3" key="1">
    <citation type="journal article" date="2016" name="Front. Microbiol.">
        <title>Genomic Resource of Rice Seed Associated Bacteria.</title>
        <authorList>
            <person name="Midha S."/>
            <person name="Bansal K."/>
            <person name="Sharma S."/>
            <person name="Kumar N."/>
            <person name="Patil P.P."/>
            <person name="Chaudhry V."/>
            <person name="Patil P.B."/>
        </authorList>
    </citation>
    <scope>NUCLEOTIDE SEQUENCE [LARGE SCALE GENOMIC DNA]</scope>
    <source>
        <strain evidence="2 3">RSA13</strain>
    </source>
</reference>